<evidence type="ECO:0000256" key="2">
    <source>
        <dbReference type="ARBA" id="ARBA00022833"/>
    </source>
</evidence>
<dbReference type="AlphaFoldDB" id="A0A8X6XHP1"/>
<keyword evidence="1 3" id="KW-0479">Metal-binding</keyword>
<comment type="caution">
    <text evidence="5">The sequence shown here is derived from an EMBL/GenBank/DDBJ whole genome shotgun (WGS) entry which is preliminary data.</text>
</comment>
<protein>
    <recommendedName>
        <fullName evidence="4">RING-type domain-containing protein</fullName>
    </recommendedName>
</protein>
<dbReference type="Pfam" id="PF13639">
    <property type="entry name" value="zf-RING_2"/>
    <property type="match status" value="1"/>
</dbReference>
<accession>A0A8X6XHP1</accession>
<feature type="domain" description="RING-type" evidence="4">
    <location>
        <begin position="34"/>
        <end position="76"/>
    </location>
</feature>
<reference evidence="5" key="1">
    <citation type="submission" date="2020-08" db="EMBL/GenBank/DDBJ databases">
        <title>Multicomponent nature underlies the extraordinary mechanical properties of spider dragline silk.</title>
        <authorList>
            <person name="Kono N."/>
            <person name="Nakamura H."/>
            <person name="Mori M."/>
            <person name="Yoshida Y."/>
            <person name="Ohtoshi R."/>
            <person name="Malay A.D."/>
            <person name="Moran D.A.P."/>
            <person name="Tomita M."/>
            <person name="Numata K."/>
            <person name="Arakawa K."/>
        </authorList>
    </citation>
    <scope>NUCLEOTIDE SEQUENCE</scope>
</reference>
<evidence type="ECO:0000313" key="6">
    <source>
        <dbReference type="Proteomes" id="UP000886998"/>
    </source>
</evidence>
<evidence type="ECO:0000313" key="5">
    <source>
        <dbReference type="EMBL" id="GFY54038.1"/>
    </source>
</evidence>
<gene>
    <name evidence="5" type="ORF">TNIN_175261</name>
</gene>
<dbReference type="PROSITE" id="PS50089">
    <property type="entry name" value="ZF_RING_2"/>
    <property type="match status" value="1"/>
</dbReference>
<sequence length="89" mass="10550">MFFRRKSSRIEEQESGIQIKEVFSIPPVIWHLSCIKCNVLDGYFQRKLFLACGHFFHYSCIRDFQIGSRFQCPICRIVGYGYDVIAYGW</sequence>
<dbReference type="Gene3D" id="3.30.40.10">
    <property type="entry name" value="Zinc/RING finger domain, C3HC4 (zinc finger)"/>
    <property type="match status" value="1"/>
</dbReference>
<keyword evidence="2" id="KW-0862">Zinc</keyword>
<dbReference type="SMART" id="SM00184">
    <property type="entry name" value="RING"/>
    <property type="match status" value="1"/>
</dbReference>
<dbReference type="OrthoDB" id="8062037at2759"/>
<dbReference type="InterPro" id="IPR013083">
    <property type="entry name" value="Znf_RING/FYVE/PHD"/>
</dbReference>
<evidence type="ECO:0000259" key="4">
    <source>
        <dbReference type="PROSITE" id="PS50089"/>
    </source>
</evidence>
<keyword evidence="6" id="KW-1185">Reference proteome</keyword>
<evidence type="ECO:0000256" key="1">
    <source>
        <dbReference type="ARBA" id="ARBA00022771"/>
    </source>
</evidence>
<dbReference type="SUPFAM" id="SSF57850">
    <property type="entry name" value="RING/U-box"/>
    <property type="match status" value="1"/>
</dbReference>
<dbReference type="Proteomes" id="UP000886998">
    <property type="component" value="Unassembled WGS sequence"/>
</dbReference>
<name>A0A8X6XHP1_9ARAC</name>
<dbReference type="EMBL" id="BMAV01009632">
    <property type="protein sequence ID" value="GFY54038.1"/>
    <property type="molecule type" value="Genomic_DNA"/>
</dbReference>
<keyword evidence="1 3" id="KW-0863">Zinc-finger</keyword>
<organism evidence="5 6">
    <name type="scientific">Trichonephila inaurata madagascariensis</name>
    <dbReference type="NCBI Taxonomy" id="2747483"/>
    <lineage>
        <taxon>Eukaryota</taxon>
        <taxon>Metazoa</taxon>
        <taxon>Ecdysozoa</taxon>
        <taxon>Arthropoda</taxon>
        <taxon>Chelicerata</taxon>
        <taxon>Arachnida</taxon>
        <taxon>Araneae</taxon>
        <taxon>Araneomorphae</taxon>
        <taxon>Entelegynae</taxon>
        <taxon>Araneoidea</taxon>
        <taxon>Nephilidae</taxon>
        <taxon>Trichonephila</taxon>
        <taxon>Trichonephila inaurata</taxon>
    </lineage>
</organism>
<proteinExistence type="predicted"/>
<dbReference type="GO" id="GO:0008270">
    <property type="term" value="F:zinc ion binding"/>
    <property type="evidence" value="ECO:0007669"/>
    <property type="project" value="UniProtKB-KW"/>
</dbReference>
<evidence type="ECO:0000256" key="3">
    <source>
        <dbReference type="PROSITE-ProRule" id="PRU00175"/>
    </source>
</evidence>
<dbReference type="InterPro" id="IPR001841">
    <property type="entry name" value="Znf_RING"/>
</dbReference>